<protein>
    <submittedName>
        <fullName evidence="1">Uncharacterized protein</fullName>
    </submittedName>
</protein>
<reference evidence="1 2" key="1">
    <citation type="submission" date="2019-07" db="EMBL/GenBank/DDBJ databases">
        <title>Genome sequencing of 100 strains of the haloalkaliphilic chemolithoautotrophic sulfur-oxidizing bacterium Thioalkalivibrio.</title>
        <authorList>
            <person name="Muyzer G."/>
        </authorList>
    </citation>
    <scope>NUCLEOTIDE SEQUENCE [LARGE SCALE GENOMIC DNA]</scope>
    <source>
        <strain evidence="1 2">ASO4-4</strain>
    </source>
</reference>
<evidence type="ECO:0000313" key="1">
    <source>
        <dbReference type="EMBL" id="TWI61607.1"/>
    </source>
</evidence>
<evidence type="ECO:0000313" key="2">
    <source>
        <dbReference type="Proteomes" id="UP000318307"/>
    </source>
</evidence>
<keyword evidence="2" id="KW-1185">Reference proteome</keyword>
<name>A0A562QXV9_9BACT</name>
<organism evidence="1 2">
    <name type="scientific">Desulfobotulus alkaliphilus</name>
    <dbReference type="NCBI Taxonomy" id="622671"/>
    <lineage>
        <taxon>Bacteria</taxon>
        <taxon>Pseudomonadati</taxon>
        <taxon>Thermodesulfobacteriota</taxon>
        <taxon>Desulfobacteria</taxon>
        <taxon>Desulfobacterales</taxon>
        <taxon>Desulfobacteraceae</taxon>
        <taxon>Desulfobotulus</taxon>
    </lineage>
</organism>
<proteinExistence type="predicted"/>
<dbReference type="AlphaFoldDB" id="A0A562QXV9"/>
<comment type="caution">
    <text evidence="1">The sequence shown here is derived from an EMBL/GenBank/DDBJ whole genome shotgun (WGS) entry which is preliminary data.</text>
</comment>
<dbReference type="Proteomes" id="UP000318307">
    <property type="component" value="Unassembled WGS sequence"/>
</dbReference>
<dbReference type="RefSeq" id="WP_144686863.1">
    <property type="nucleotide sequence ID" value="NZ_VLLC01000071.1"/>
</dbReference>
<sequence length="132" mass="15176">MIVQNKQKQMENLDDLLYQFTLAYRNLSGSLQDIFQPTFLQGLDFLLQTACEAENSHDPADSEHLIHLTQDKAKVFQSIRNSYLCSENNLSMADRNVFLDLTGLFERIGWTMGRIGKLQYAQKLLERSGISE</sequence>
<accession>A0A562QXV9</accession>
<dbReference type="EMBL" id="VLLC01000071">
    <property type="protein sequence ID" value="TWI61607.1"/>
    <property type="molecule type" value="Genomic_DNA"/>
</dbReference>
<gene>
    <name evidence="1" type="ORF">LZ24_03434</name>
</gene>